<dbReference type="EMBL" id="CP071793">
    <property type="protein sequence ID" value="QTD47613.1"/>
    <property type="molecule type" value="Genomic_DNA"/>
</dbReference>
<dbReference type="GO" id="GO:0006412">
    <property type="term" value="P:translation"/>
    <property type="evidence" value="ECO:0007669"/>
    <property type="project" value="UniProtKB-KW"/>
</dbReference>
<dbReference type="InterPro" id="IPR036754">
    <property type="entry name" value="YbaK/aa-tRNA-synt-asso_dom_sf"/>
</dbReference>
<keyword evidence="2 4" id="KW-0648">Protein biosynthesis</keyword>
<proteinExistence type="inferred from homology"/>
<evidence type="ECO:0000256" key="2">
    <source>
        <dbReference type="ARBA" id="ARBA00022917"/>
    </source>
</evidence>
<dbReference type="GO" id="GO:0016829">
    <property type="term" value="F:lyase activity"/>
    <property type="evidence" value="ECO:0007669"/>
    <property type="project" value="UniProtKB-KW"/>
</dbReference>
<name>A0A8A4TD69_SULCO</name>
<feature type="domain" description="YbaK/aminoacyl-tRNA synthetase-associated" evidence="5">
    <location>
        <begin position="35"/>
        <end position="146"/>
    </location>
</feature>
<accession>A0A8A4TD69</accession>
<dbReference type="PIRSF" id="PIRSF006181">
    <property type="entry name" value="EbsC_YbaK"/>
    <property type="match status" value="1"/>
</dbReference>
<evidence type="ECO:0000259" key="5">
    <source>
        <dbReference type="Pfam" id="PF04073"/>
    </source>
</evidence>
<reference evidence="6" key="1">
    <citation type="submission" date="2021-03" db="EMBL/GenBank/DDBJ databases">
        <title>Acanthopleuribacteraceae sp. M133.</title>
        <authorList>
            <person name="Wang G."/>
        </authorList>
    </citation>
    <scope>NUCLEOTIDE SEQUENCE</scope>
    <source>
        <strain evidence="6">M133</strain>
    </source>
</reference>
<evidence type="ECO:0000256" key="4">
    <source>
        <dbReference type="PIRNR" id="PIRNR006181"/>
    </source>
</evidence>
<dbReference type="InterPro" id="IPR007214">
    <property type="entry name" value="YbaK/aa-tRNA-synth-assoc-dom"/>
</dbReference>
<evidence type="ECO:0000313" key="7">
    <source>
        <dbReference type="Proteomes" id="UP000663929"/>
    </source>
</evidence>
<dbReference type="KEGG" id="scor:J3U87_18635"/>
<keyword evidence="3 4" id="KW-0456">Lyase</keyword>
<dbReference type="EC" id="4.2.-.-" evidence="4"/>
<dbReference type="CDD" id="cd00002">
    <property type="entry name" value="YbaK_deacylase"/>
    <property type="match status" value="1"/>
</dbReference>
<keyword evidence="7" id="KW-1185">Reference proteome</keyword>
<dbReference type="Gene3D" id="3.90.960.10">
    <property type="entry name" value="YbaK/aminoacyl-tRNA synthetase-associated domain"/>
    <property type="match status" value="1"/>
</dbReference>
<evidence type="ECO:0000313" key="6">
    <source>
        <dbReference type="EMBL" id="QTD47613.1"/>
    </source>
</evidence>
<comment type="similarity">
    <text evidence="1 4">Belongs to the prolyl-tRNA editing family. YbaK/EbsC subfamily.</text>
</comment>
<dbReference type="InterPro" id="IPR004369">
    <property type="entry name" value="Prolyl-tRNA_editing_YbaK/EbsC"/>
</dbReference>
<dbReference type="PANTHER" id="PTHR30411">
    <property type="entry name" value="CYTOPLASMIC PROTEIN"/>
    <property type="match status" value="1"/>
</dbReference>
<protein>
    <recommendedName>
        <fullName evidence="4">Cys-tRNA(Pro)/Cys-tRNA(Cys) deacylase</fullName>
        <ecNumber evidence="4">4.2.-.-</ecNumber>
    </recommendedName>
</protein>
<dbReference type="GO" id="GO:0002161">
    <property type="term" value="F:aminoacyl-tRNA deacylase activity"/>
    <property type="evidence" value="ECO:0007669"/>
    <property type="project" value="InterPro"/>
</dbReference>
<dbReference type="SUPFAM" id="SSF55826">
    <property type="entry name" value="YbaK/ProRS associated domain"/>
    <property type="match status" value="1"/>
</dbReference>
<sequence>MKVPVTAAIRELRKHGIAFEPHFYRYEARGGTAVSARELGVTEDCVVKTLILEDDAKKPLIVLMNGDREVSLKNMARLLETKAVQPCKPDVAQRHSGYMVGGTSPFGTKKRMPVYLEKRILDFETIYINGGKRGFLVALNPHELVRALEATVVEVGV</sequence>
<gene>
    <name evidence="6" type="primary">ybaK</name>
    <name evidence="6" type="ORF">J3U87_18635</name>
</gene>
<dbReference type="NCBIfam" id="TIGR00011">
    <property type="entry name" value="YbaK_EbsC"/>
    <property type="match status" value="1"/>
</dbReference>
<dbReference type="RefSeq" id="WP_237377281.1">
    <property type="nucleotide sequence ID" value="NZ_CP071793.1"/>
</dbReference>
<dbReference type="Pfam" id="PF04073">
    <property type="entry name" value="tRNA_edit"/>
    <property type="match status" value="1"/>
</dbReference>
<evidence type="ECO:0000256" key="1">
    <source>
        <dbReference type="ARBA" id="ARBA00009798"/>
    </source>
</evidence>
<evidence type="ECO:0000256" key="3">
    <source>
        <dbReference type="ARBA" id="ARBA00023239"/>
    </source>
</evidence>
<dbReference type="AlphaFoldDB" id="A0A8A4TD69"/>
<organism evidence="6 7">
    <name type="scientific">Sulfidibacter corallicola</name>
    <dbReference type="NCBI Taxonomy" id="2818388"/>
    <lineage>
        <taxon>Bacteria</taxon>
        <taxon>Pseudomonadati</taxon>
        <taxon>Acidobacteriota</taxon>
        <taxon>Holophagae</taxon>
        <taxon>Acanthopleuribacterales</taxon>
        <taxon>Acanthopleuribacteraceae</taxon>
        <taxon>Sulfidibacter</taxon>
    </lineage>
</organism>
<dbReference type="PANTHER" id="PTHR30411:SF0">
    <property type="entry name" value="CYS-TRNA(PRO)_CYS-TRNA(CYS) DEACYLASE YBAK"/>
    <property type="match status" value="1"/>
</dbReference>
<dbReference type="Proteomes" id="UP000663929">
    <property type="component" value="Chromosome"/>
</dbReference>